<keyword evidence="3" id="KW-1133">Transmembrane helix</keyword>
<feature type="transmembrane region" description="Helical" evidence="3">
    <location>
        <begin position="73"/>
        <end position="90"/>
    </location>
</feature>
<keyword evidence="5" id="KW-1185">Reference proteome</keyword>
<dbReference type="Pfam" id="PF01564">
    <property type="entry name" value="Spermine_synth"/>
    <property type="match status" value="1"/>
</dbReference>
<dbReference type="PANTHER" id="PTHR43317:SF1">
    <property type="entry name" value="THERMOSPERMINE SYNTHASE ACAULIS5"/>
    <property type="match status" value="1"/>
</dbReference>
<feature type="transmembrane region" description="Helical" evidence="3">
    <location>
        <begin position="233"/>
        <end position="252"/>
    </location>
</feature>
<accession>A0A1B1NDZ0</accession>
<dbReference type="STRING" id="1758689.SGUI_2256"/>
<feature type="transmembrane region" description="Helical" evidence="3">
    <location>
        <begin position="136"/>
        <end position="155"/>
    </location>
</feature>
<dbReference type="RefSeq" id="WP_083190655.1">
    <property type="nucleotide sequence ID" value="NZ_CP014989.1"/>
</dbReference>
<dbReference type="Gene3D" id="1.20.1250.20">
    <property type="entry name" value="MFS general substrate transporter like domains"/>
    <property type="match status" value="1"/>
</dbReference>
<dbReference type="SUPFAM" id="SSF53335">
    <property type="entry name" value="S-adenosyl-L-methionine-dependent methyltransferases"/>
    <property type="match status" value="1"/>
</dbReference>
<organism evidence="4 5">
    <name type="scientific">Serinicoccus hydrothermalis</name>
    <dbReference type="NCBI Taxonomy" id="1758689"/>
    <lineage>
        <taxon>Bacteria</taxon>
        <taxon>Bacillati</taxon>
        <taxon>Actinomycetota</taxon>
        <taxon>Actinomycetes</taxon>
        <taxon>Micrococcales</taxon>
        <taxon>Ornithinimicrobiaceae</taxon>
        <taxon>Serinicoccus</taxon>
    </lineage>
</organism>
<feature type="region of interest" description="Disordered" evidence="2">
    <location>
        <begin position="1"/>
        <end position="22"/>
    </location>
</feature>
<keyword evidence="4" id="KW-0808">Transferase</keyword>
<dbReference type="NCBIfam" id="NF037959">
    <property type="entry name" value="MFS_SpdSyn"/>
    <property type="match status" value="1"/>
</dbReference>
<evidence type="ECO:0000256" key="2">
    <source>
        <dbReference type="SAM" id="MobiDB-lite"/>
    </source>
</evidence>
<dbReference type="GO" id="GO:0006596">
    <property type="term" value="P:polyamine biosynthetic process"/>
    <property type="evidence" value="ECO:0007669"/>
    <property type="project" value="UniProtKB-KW"/>
</dbReference>
<feature type="transmembrane region" description="Helical" evidence="3">
    <location>
        <begin position="37"/>
        <end position="61"/>
    </location>
</feature>
<dbReference type="InterPro" id="IPR029063">
    <property type="entry name" value="SAM-dependent_MTases_sf"/>
</dbReference>
<dbReference type="GO" id="GO:0004766">
    <property type="term" value="F:spermidine synthase activity"/>
    <property type="evidence" value="ECO:0007669"/>
    <property type="project" value="UniProtKB-EC"/>
</dbReference>
<dbReference type="EC" id="2.5.1.16" evidence="4"/>
<protein>
    <submittedName>
        <fullName evidence="4">Spermidine synthase</fullName>
        <ecNumber evidence="4">2.5.1.16</ecNumber>
    </submittedName>
</protein>
<evidence type="ECO:0000313" key="5">
    <source>
        <dbReference type="Proteomes" id="UP000092482"/>
    </source>
</evidence>
<dbReference type="AlphaFoldDB" id="A0A1B1NDZ0"/>
<keyword evidence="3" id="KW-0472">Membrane</keyword>
<dbReference type="SUPFAM" id="SSF103473">
    <property type="entry name" value="MFS general substrate transporter"/>
    <property type="match status" value="1"/>
</dbReference>
<dbReference type="PANTHER" id="PTHR43317">
    <property type="entry name" value="THERMOSPERMINE SYNTHASE ACAULIS5"/>
    <property type="match status" value="1"/>
</dbReference>
<dbReference type="EMBL" id="CP014989">
    <property type="protein sequence ID" value="ANS79652.1"/>
    <property type="molecule type" value="Genomic_DNA"/>
</dbReference>
<feature type="transmembrane region" description="Helical" evidence="3">
    <location>
        <begin position="175"/>
        <end position="197"/>
    </location>
</feature>
<dbReference type="Gene3D" id="3.40.50.150">
    <property type="entry name" value="Vaccinia Virus protein VP39"/>
    <property type="match status" value="1"/>
</dbReference>
<sequence>MSPRPDSADPPDAADDPHADDHAAAAAEQAPLGLTPWVAAVVTFFSSAAVLVLEITALRLIAPYVGITMETNTAVIGLALAAIAFGAWAGGATADRTSPRGLIGPLLVLGGALVLTVSPAIRWVTAFTPPEQSAAMALLLAAVTVFAPAAVLSAIPPMVVKLQLSALTETGSVVGRLSAIGTLGAIAATFLTGFVLVALLRSSVILLVTGVLLMAGGFALVLTTRRAGVEPAIGTAGALTLAVASVGLGLLAPDPCEVETRYHCASVVADPDREGGHTLVLDTLRHSYVDLDDPAYLEFAYVRTLAGALDTHAPADERLDVLHVGGGAMTLPRYEVAHREAGTNSVVEIDPGVVDLVREELPLPESERLTVDVQDGRVAVAALETDSYDVYVGDAFGGVAAPWHLATAETFADVDRVLRPDGLVALNIIDYEGLDFLAAEVATLRTLFEHVAVLTHDDRPEPGGNFVVLASHAPLDPAAVEAATAEHGGGMRALTPERVDELAEGAEVLTDDHAPVDQLFTGRS</sequence>
<dbReference type="InterPro" id="IPR036259">
    <property type="entry name" value="MFS_trans_sf"/>
</dbReference>
<keyword evidence="1" id="KW-0620">Polyamine biosynthesis</keyword>
<reference evidence="4 5" key="1">
    <citation type="submission" date="2016-03" db="EMBL/GenBank/DDBJ databases">
        <title>Shallow-sea hydrothermal system.</title>
        <authorList>
            <person name="Tang K."/>
        </authorList>
    </citation>
    <scope>NUCLEOTIDE SEQUENCE [LARGE SCALE GENOMIC DNA]</scope>
    <source>
        <strain evidence="4 5">JLT9</strain>
    </source>
</reference>
<evidence type="ECO:0000256" key="1">
    <source>
        <dbReference type="ARBA" id="ARBA00023115"/>
    </source>
</evidence>
<proteinExistence type="predicted"/>
<evidence type="ECO:0000313" key="4">
    <source>
        <dbReference type="EMBL" id="ANS79652.1"/>
    </source>
</evidence>
<dbReference type="KEGG" id="serj:SGUI_2256"/>
<feature type="transmembrane region" description="Helical" evidence="3">
    <location>
        <begin position="102"/>
        <end position="124"/>
    </location>
</feature>
<feature type="transmembrane region" description="Helical" evidence="3">
    <location>
        <begin position="204"/>
        <end position="221"/>
    </location>
</feature>
<dbReference type="Proteomes" id="UP000092482">
    <property type="component" value="Chromosome"/>
</dbReference>
<keyword evidence="3" id="KW-0812">Transmembrane</keyword>
<evidence type="ECO:0000256" key="3">
    <source>
        <dbReference type="SAM" id="Phobius"/>
    </source>
</evidence>
<name>A0A1B1NDZ0_9MICO</name>
<gene>
    <name evidence="4" type="ORF">SGUI_2256</name>
</gene>